<sequence>MLFHTYCGTWPKIIDRLKLGKNFHKKSSSSNPTSEGQATRGEEANGKRYYNNSGSHVANNGSNKCWVPHDKTGIYYPSGHDKEMEAIPSTAGKDLEINWFSYEDGDNYNCSGTPLDRFSPLIVVQLFVNGTDFVEYASNGNDDNTKANSEDGPSQVNNQLLSTQVASQARTDKNVSGRA</sequence>
<dbReference type="OrthoDB" id="1932350at2759"/>
<accession>A0A9Q1KKG4</accession>
<evidence type="ECO:0000256" key="1">
    <source>
        <dbReference type="SAM" id="MobiDB-lite"/>
    </source>
</evidence>
<name>A0A9Q1KKG4_9CARY</name>
<dbReference type="AlphaFoldDB" id="A0A9Q1KKG4"/>
<feature type="region of interest" description="Disordered" evidence="1">
    <location>
        <begin position="24"/>
        <end position="53"/>
    </location>
</feature>
<keyword evidence="3" id="KW-1185">Reference proteome</keyword>
<feature type="compositionally biased region" description="Polar residues" evidence="1">
    <location>
        <begin position="28"/>
        <end position="37"/>
    </location>
</feature>
<gene>
    <name evidence="2" type="ORF">Cgig2_015238</name>
</gene>
<reference evidence="2" key="1">
    <citation type="submission" date="2022-04" db="EMBL/GenBank/DDBJ databases">
        <title>Carnegiea gigantea Genome sequencing and assembly v2.</title>
        <authorList>
            <person name="Copetti D."/>
            <person name="Sanderson M.J."/>
            <person name="Burquez A."/>
            <person name="Wojciechowski M.F."/>
        </authorList>
    </citation>
    <scope>NUCLEOTIDE SEQUENCE</scope>
    <source>
        <strain evidence="2">SGP5-SGP5p</strain>
        <tissue evidence="2">Aerial part</tissue>
    </source>
</reference>
<dbReference type="PANTHER" id="PTHR35109">
    <property type="entry name" value="GLUTAMATE RACEMASE"/>
    <property type="match status" value="1"/>
</dbReference>
<evidence type="ECO:0000313" key="2">
    <source>
        <dbReference type="EMBL" id="KAJ8444892.1"/>
    </source>
</evidence>
<proteinExistence type="predicted"/>
<dbReference type="Proteomes" id="UP001153076">
    <property type="component" value="Unassembled WGS sequence"/>
</dbReference>
<protein>
    <submittedName>
        <fullName evidence="2">Uncharacterized protein</fullName>
    </submittedName>
</protein>
<organism evidence="2 3">
    <name type="scientific">Carnegiea gigantea</name>
    <dbReference type="NCBI Taxonomy" id="171969"/>
    <lineage>
        <taxon>Eukaryota</taxon>
        <taxon>Viridiplantae</taxon>
        <taxon>Streptophyta</taxon>
        <taxon>Embryophyta</taxon>
        <taxon>Tracheophyta</taxon>
        <taxon>Spermatophyta</taxon>
        <taxon>Magnoliopsida</taxon>
        <taxon>eudicotyledons</taxon>
        <taxon>Gunneridae</taxon>
        <taxon>Pentapetalae</taxon>
        <taxon>Caryophyllales</taxon>
        <taxon>Cactineae</taxon>
        <taxon>Cactaceae</taxon>
        <taxon>Cactoideae</taxon>
        <taxon>Echinocereeae</taxon>
        <taxon>Carnegiea</taxon>
    </lineage>
</organism>
<dbReference type="PANTHER" id="PTHR35109:SF2">
    <property type="entry name" value="LATE EMBRYOGENESIS ABUNDANT PROTEIN"/>
    <property type="match status" value="1"/>
</dbReference>
<evidence type="ECO:0000313" key="3">
    <source>
        <dbReference type="Proteomes" id="UP001153076"/>
    </source>
</evidence>
<dbReference type="EMBL" id="JAKOGI010000083">
    <property type="protein sequence ID" value="KAJ8444892.1"/>
    <property type="molecule type" value="Genomic_DNA"/>
</dbReference>
<comment type="caution">
    <text evidence="2">The sequence shown here is derived from an EMBL/GenBank/DDBJ whole genome shotgun (WGS) entry which is preliminary data.</text>
</comment>